<feature type="region of interest" description="Disordered" evidence="1">
    <location>
        <begin position="146"/>
        <end position="167"/>
    </location>
</feature>
<name>A0AAV3Z9S5_9GAST</name>
<dbReference type="EMBL" id="BLXT01002238">
    <property type="protein sequence ID" value="GFN92284.1"/>
    <property type="molecule type" value="Genomic_DNA"/>
</dbReference>
<keyword evidence="3" id="KW-1185">Reference proteome</keyword>
<proteinExistence type="predicted"/>
<evidence type="ECO:0000313" key="3">
    <source>
        <dbReference type="Proteomes" id="UP000735302"/>
    </source>
</evidence>
<feature type="compositionally biased region" description="Polar residues" evidence="1">
    <location>
        <begin position="95"/>
        <end position="107"/>
    </location>
</feature>
<gene>
    <name evidence="2" type="ORF">PoB_001879000</name>
</gene>
<organism evidence="2 3">
    <name type="scientific">Plakobranchus ocellatus</name>
    <dbReference type="NCBI Taxonomy" id="259542"/>
    <lineage>
        <taxon>Eukaryota</taxon>
        <taxon>Metazoa</taxon>
        <taxon>Spiralia</taxon>
        <taxon>Lophotrochozoa</taxon>
        <taxon>Mollusca</taxon>
        <taxon>Gastropoda</taxon>
        <taxon>Heterobranchia</taxon>
        <taxon>Euthyneura</taxon>
        <taxon>Panpulmonata</taxon>
        <taxon>Sacoglossa</taxon>
        <taxon>Placobranchoidea</taxon>
        <taxon>Plakobranchidae</taxon>
        <taxon>Plakobranchus</taxon>
    </lineage>
</organism>
<evidence type="ECO:0000256" key="1">
    <source>
        <dbReference type="SAM" id="MobiDB-lite"/>
    </source>
</evidence>
<dbReference type="Proteomes" id="UP000735302">
    <property type="component" value="Unassembled WGS sequence"/>
</dbReference>
<comment type="caution">
    <text evidence="2">The sequence shown here is derived from an EMBL/GenBank/DDBJ whole genome shotgun (WGS) entry which is preliminary data.</text>
</comment>
<sequence>MNHIKSFKGRSSHFSLKESRHIYLPEDLNASKMWRMFLEKRPEESICQESYRQIFIIKFKRSFGYPCKDTSPSCDSFRVEFEKPLAPGGKRATLAESSSPLQASSQHPLAINPKKSADLQYLKRFCLSTESRDFFSNLYSGQRTSGELASVSDHISEPGSEEDEEDD</sequence>
<protein>
    <submittedName>
        <fullName evidence="2">Vitamin B12-dependent ribonucleotide reductase</fullName>
    </submittedName>
</protein>
<dbReference type="AlphaFoldDB" id="A0AAV3Z9S5"/>
<reference evidence="2 3" key="1">
    <citation type="journal article" date="2021" name="Elife">
        <title>Chloroplast acquisition without the gene transfer in kleptoplastic sea slugs, Plakobranchus ocellatus.</title>
        <authorList>
            <person name="Maeda T."/>
            <person name="Takahashi S."/>
            <person name="Yoshida T."/>
            <person name="Shimamura S."/>
            <person name="Takaki Y."/>
            <person name="Nagai Y."/>
            <person name="Toyoda A."/>
            <person name="Suzuki Y."/>
            <person name="Arimoto A."/>
            <person name="Ishii H."/>
            <person name="Satoh N."/>
            <person name="Nishiyama T."/>
            <person name="Hasebe M."/>
            <person name="Maruyama T."/>
            <person name="Minagawa J."/>
            <person name="Obokata J."/>
            <person name="Shigenobu S."/>
        </authorList>
    </citation>
    <scope>NUCLEOTIDE SEQUENCE [LARGE SCALE GENOMIC DNA]</scope>
</reference>
<evidence type="ECO:0000313" key="2">
    <source>
        <dbReference type="EMBL" id="GFN92284.1"/>
    </source>
</evidence>
<feature type="region of interest" description="Disordered" evidence="1">
    <location>
        <begin position="88"/>
        <end position="109"/>
    </location>
</feature>
<accession>A0AAV3Z9S5</accession>